<evidence type="ECO:0000256" key="2">
    <source>
        <dbReference type="ARBA" id="ARBA00022729"/>
    </source>
</evidence>
<dbReference type="PANTHER" id="PTHR22835:SF683">
    <property type="entry name" value="OS05G0506800 PROTEIN"/>
    <property type="match status" value="1"/>
</dbReference>
<dbReference type="PANTHER" id="PTHR22835">
    <property type="entry name" value="ZINC FINGER FYVE DOMAIN CONTAINING PROTEIN"/>
    <property type="match status" value="1"/>
</dbReference>
<dbReference type="InterPro" id="IPR035669">
    <property type="entry name" value="SGNH_plant_lipase-like"/>
</dbReference>
<keyword evidence="2" id="KW-0732">Signal</keyword>
<keyword evidence="3" id="KW-0378">Hydrolase</keyword>
<name>A0AAD4XD65_9MAGN</name>
<dbReference type="Pfam" id="PF00657">
    <property type="entry name" value="Lipase_GDSL"/>
    <property type="match status" value="1"/>
</dbReference>
<reference evidence="5" key="1">
    <citation type="submission" date="2022-04" db="EMBL/GenBank/DDBJ databases">
        <title>A functionally conserved STORR gene fusion in Papaver species that diverged 16.8 million years ago.</title>
        <authorList>
            <person name="Catania T."/>
        </authorList>
    </citation>
    <scope>NUCLEOTIDE SEQUENCE</scope>
    <source>
        <strain evidence="5">S-188037</strain>
    </source>
</reference>
<proteinExistence type="inferred from homology"/>
<dbReference type="EMBL" id="JAJJMB010011871">
    <property type="protein sequence ID" value="KAI3896789.1"/>
    <property type="molecule type" value="Genomic_DNA"/>
</dbReference>
<protein>
    <submittedName>
        <fullName evidence="5">Uncharacterized protein</fullName>
    </submittedName>
</protein>
<dbReference type="GO" id="GO:0016788">
    <property type="term" value="F:hydrolase activity, acting on ester bonds"/>
    <property type="evidence" value="ECO:0007669"/>
    <property type="project" value="InterPro"/>
</dbReference>
<evidence type="ECO:0000313" key="6">
    <source>
        <dbReference type="Proteomes" id="UP001202328"/>
    </source>
</evidence>
<dbReference type="CDD" id="cd01837">
    <property type="entry name" value="SGNH_plant_lipase_like"/>
    <property type="match status" value="1"/>
</dbReference>
<dbReference type="InterPro" id="IPR036514">
    <property type="entry name" value="SGNH_hydro_sf"/>
</dbReference>
<evidence type="ECO:0000256" key="1">
    <source>
        <dbReference type="ARBA" id="ARBA00008668"/>
    </source>
</evidence>
<dbReference type="SUPFAM" id="SSF52266">
    <property type="entry name" value="SGNH hydrolase"/>
    <property type="match status" value="1"/>
</dbReference>
<gene>
    <name evidence="5" type="ORF">MKW98_009642</name>
</gene>
<dbReference type="AlphaFoldDB" id="A0AAD4XD65"/>
<comment type="similarity">
    <text evidence="1">Belongs to the 'GDSL' lipolytic enzyme family.</text>
</comment>
<keyword evidence="6" id="KW-1185">Reference proteome</keyword>
<sequence length="420" mass="47370">MGSSFSPFSSLFFRLTFNNMIIVCILLITTANPVLGSYYKSIFSFGDSLADTGNTLNNKPNAYVCRLPYGETYFHRATGRFSDGRVVLDFIAQAVGLPLLPPYLGSSNKDLRQGMNFAVGGATALDSSFFEERKIKVVTNDSLGVQLEWFRKLLPSLCNPFSDDFHEYLKTSLILMGEIGGNDYNGPFFQGRCLEEIRTFVPDVTKAISLAIKDLIKEGAVTFMVPGNFPIGCSALYLTLFKSPNKEDYGESGCMKWLNAFSVYHNKFLQKELAALRAQHPSVQIIYADYYNVAMKFYQSPELLGFKGGALMACCRCKDPYNCNQFLQCGSVDGIVCDDPSTYVNWDGIHLTEAAYKFIADGLMQENYQFFFPNNNIITTITTAIDRNQELLSYRYKKRRKTMMRNILWSICNFLHIDSA</sequence>
<accession>A0AAD4XD65</accession>
<keyword evidence="4" id="KW-0325">Glycoprotein</keyword>
<dbReference type="Proteomes" id="UP001202328">
    <property type="component" value="Unassembled WGS sequence"/>
</dbReference>
<dbReference type="Gene3D" id="3.40.50.1110">
    <property type="entry name" value="SGNH hydrolase"/>
    <property type="match status" value="1"/>
</dbReference>
<dbReference type="InterPro" id="IPR001087">
    <property type="entry name" value="GDSL"/>
</dbReference>
<evidence type="ECO:0000256" key="3">
    <source>
        <dbReference type="ARBA" id="ARBA00022801"/>
    </source>
</evidence>
<evidence type="ECO:0000313" key="5">
    <source>
        <dbReference type="EMBL" id="KAI3896789.1"/>
    </source>
</evidence>
<evidence type="ECO:0000256" key="4">
    <source>
        <dbReference type="ARBA" id="ARBA00023180"/>
    </source>
</evidence>
<organism evidence="5 6">
    <name type="scientific">Papaver atlanticum</name>
    <dbReference type="NCBI Taxonomy" id="357466"/>
    <lineage>
        <taxon>Eukaryota</taxon>
        <taxon>Viridiplantae</taxon>
        <taxon>Streptophyta</taxon>
        <taxon>Embryophyta</taxon>
        <taxon>Tracheophyta</taxon>
        <taxon>Spermatophyta</taxon>
        <taxon>Magnoliopsida</taxon>
        <taxon>Ranunculales</taxon>
        <taxon>Papaveraceae</taxon>
        <taxon>Papaveroideae</taxon>
        <taxon>Papaver</taxon>
    </lineage>
</organism>
<comment type="caution">
    <text evidence="5">The sequence shown here is derived from an EMBL/GenBank/DDBJ whole genome shotgun (WGS) entry which is preliminary data.</text>
</comment>